<keyword evidence="2" id="KW-0813">Transport</keyword>
<evidence type="ECO:0000256" key="1">
    <source>
        <dbReference type="ARBA" id="ARBA00004141"/>
    </source>
</evidence>
<dbReference type="InterPro" id="IPR036259">
    <property type="entry name" value="MFS_trans_sf"/>
</dbReference>
<evidence type="ECO:0000256" key="4">
    <source>
        <dbReference type="ARBA" id="ARBA00022989"/>
    </source>
</evidence>
<dbReference type="SUPFAM" id="SSF103473">
    <property type="entry name" value="MFS general substrate transporter"/>
    <property type="match status" value="1"/>
</dbReference>
<proteinExistence type="predicted"/>
<dbReference type="Gene3D" id="1.20.1250.20">
    <property type="entry name" value="MFS general substrate transporter like domains"/>
    <property type="match status" value="2"/>
</dbReference>
<evidence type="ECO:0008006" key="10">
    <source>
        <dbReference type="Google" id="ProtNLM"/>
    </source>
</evidence>
<protein>
    <recommendedName>
        <fullName evidence="10">Major facilitator superfamily (MFS) profile domain-containing protein</fullName>
    </recommendedName>
</protein>
<name>A0ABD3QK51_9STRA</name>
<evidence type="ECO:0000256" key="6">
    <source>
        <dbReference type="SAM" id="MobiDB-lite"/>
    </source>
</evidence>
<feature type="transmembrane region" description="Helical" evidence="7">
    <location>
        <begin position="505"/>
        <end position="523"/>
    </location>
</feature>
<comment type="caution">
    <text evidence="8">The sequence shown here is derived from an EMBL/GenBank/DDBJ whole genome shotgun (WGS) entry which is preliminary data.</text>
</comment>
<keyword evidence="3 7" id="KW-0812">Transmembrane</keyword>
<evidence type="ECO:0000313" key="8">
    <source>
        <dbReference type="EMBL" id="KAL3800221.1"/>
    </source>
</evidence>
<feature type="region of interest" description="Disordered" evidence="6">
    <location>
        <begin position="271"/>
        <end position="305"/>
    </location>
</feature>
<dbReference type="GO" id="GO:0016020">
    <property type="term" value="C:membrane"/>
    <property type="evidence" value="ECO:0007669"/>
    <property type="project" value="UniProtKB-SubCell"/>
</dbReference>
<organism evidence="8 9">
    <name type="scientific">Cyclotella atomus</name>
    <dbReference type="NCBI Taxonomy" id="382360"/>
    <lineage>
        <taxon>Eukaryota</taxon>
        <taxon>Sar</taxon>
        <taxon>Stramenopiles</taxon>
        <taxon>Ochrophyta</taxon>
        <taxon>Bacillariophyta</taxon>
        <taxon>Coscinodiscophyceae</taxon>
        <taxon>Thalassiosirophycidae</taxon>
        <taxon>Stephanodiscales</taxon>
        <taxon>Stephanodiscaceae</taxon>
        <taxon>Cyclotella</taxon>
    </lineage>
</organism>
<feature type="transmembrane region" description="Helical" evidence="7">
    <location>
        <begin position="186"/>
        <end position="206"/>
    </location>
</feature>
<keyword evidence="4 7" id="KW-1133">Transmembrane helix</keyword>
<evidence type="ECO:0000256" key="7">
    <source>
        <dbReference type="SAM" id="Phobius"/>
    </source>
</evidence>
<feature type="transmembrane region" description="Helical" evidence="7">
    <location>
        <begin position="56"/>
        <end position="81"/>
    </location>
</feature>
<dbReference type="Pfam" id="PF07690">
    <property type="entry name" value="MFS_1"/>
    <property type="match status" value="1"/>
</dbReference>
<dbReference type="AlphaFoldDB" id="A0ABD3QK51"/>
<feature type="transmembrane region" description="Helical" evidence="7">
    <location>
        <begin position="88"/>
        <end position="108"/>
    </location>
</feature>
<evidence type="ECO:0000313" key="9">
    <source>
        <dbReference type="Proteomes" id="UP001530400"/>
    </source>
</evidence>
<feature type="region of interest" description="Disordered" evidence="6">
    <location>
        <begin position="621"/>
        <end position="641"/>
    </location>
</feature>
<feature type="compositionally biased region" description="Polar residues" evidence="6">
    <location>
        <begin position="629"/>
        <end position="641"/>
    </location>
</feature>
<feature type="compositionally biased region" description="Polar residues" evidence="6">
    <location>
        <begin position="271"/>
        <end position="289"/>
    </location>
</feature>
<evidence type="ECO:0000256" key="3">
    <source>
        <dbReference type="ARBA" id="ARBA00022692"/>
    </source>
</evidence>
<keyword evidence="5 7" id="KW-0472">Membrane</keyword>
<dbReference type="PANTHER" id="PTHR23504:SF15">
    <property type="entry name" value="MAJOR FACILITATOR SUPERFAMILY (MFS) PROFILE DOMAIN-CONTAINING PROTEIN"/>
    <property type="match status" value="1"/>
</dbReference>
<feature type="transmembrane region" description="Helical" evidence="7">
    <location>
        <begin position="588"/>
        <end position="610"/>
    </location>
</feature>
<evidence type="ECO:0000256" key="5">
    <source>
        <dbReference type="ARBA" id="ARBA00023136"/>
    </source>
</evidence>
<feature type="transmembrane region" description="Helical" evidence="7">
    <location>
        <begin position="360"/>
        <end position="381"/>
    </location>
</feature>
<dbReference type="InterPro" id="IPR011701">
    <property type="entry name" value="MFS"/>
</dbReference>
<feature type="transmembrane region" description="Helical" evidence="7">
    <location>
        <begin position="28"/>
        <end position="50"/>
    </location>
</feature>
<gene>
    <name evidence="8" type="ORF">ACHAWO_005688</name>
</gene>
<comment type="subcellular location">
    <subcellularLocation>
        <location evidence="1">Membrane</location>
        <topology evidence="1">Multi-pass membrane protein</topology>
    </subcellularLocation>
</comment>
<feature type="transmembrane region" description="Helical" evidence="7">
    <location>
        <begin position="147"/>
        <end position="166"/>
    </location>
</feature>
<evidence type="ECO:0000256" key="2">
    <source>
        <dbReference type="ARBA" id="ARBA00022448"/>
    </source>
</evidence>
<feature type="transmembrane region" description="Helical" evidence="7">
    <location>
        <begin position="393"/>
        <end position="415"/>
    </location>
</feature>
<feature type="transmembrane region" description="Helical" evidence="7">
    <location>
        <begin position="550"/>
        <end position="576"/>
    </location>
</feature>
<dbReference type="PANTHER" id="PTHR23504">
    <property type="entry name" value="MAJOR FACILITATOR SUPERFAMILY DOMAIN-CONTAINING PROTEIN 10"/>
    <property type="match status" value="1"/>
</dbReference>
<sequence length="669" mass="72597">MSISSLIHSQLSTLHLFLSTPSTRTPTILLLIASFGSSLHHPVTTFFYLAVIGESAAISIGTLGFIQGLGGTVGGPIVGWALDKFGPWIPIVVTATACSLGCLWRGFAKNLVDLQMGAILNGVGVNLWTVVLGHLVKSFPPNKRSEVLSGIGVQLAVVQIGGKALFPLIEYTLKNLVGISEDLLRYRLHMGVCTVFCFYGTVALFWDRRNIVVKRYSSEAITTRVLKEKQSDIFDVEGGLATSLDDKQPLIGAHDNVDSSNLERTVEMVERSNSVTAANPNQDSSNAQNGVEYKHTPLPSTNDATDRIQMNQSSTATKYKKNQIITTTILSISLLMQSLSNTILNVLWPLLAYDQFHLSAQTFGVMTLISSVVSMKAVASFPLVEKRVGRVRCAAAGFCVASVLGVLFCICSFGGDQNASFARQLTLEGNEVSRLMSWRSGQLSLLEIDTNASDLAFFQDYTVIHDGGNTTTAIYDVGNTTVIETANTNQRINKVMDEEQPSSMLYIWHAISAIALQASLSFLEPSLKSILSIVSSSSDRLTDKTTTTSLGSIMGFMTTISNVGGMIGNIAGTWMYKSSRDITSGHFFIRQGSLPFFVCAVLLGITSFFIRRLDEPSDSYLGEVEHSSTSKTNDTDLVSTSKISNASESRDGCCFGLREHESDCTHKHD</sequence>
<dbReference type="EMBL" id="JALLPJ020000165">
    <property type="protein sequence ID" value="KAL3800221.1"/>
    <property type="molecule type" value="Genomic_DNA"/>
</dbReference>
<keyword evidence="9" id="KW-1185">Reference proteome</keyword>
<feature type="transmembrane region" description="Helical" evidence="7">
    <location>
        <begin position="324"/>
        <end position="348"/>
    </location>
</feature>
<feature type="transmembrane region" description="Helical" evidence="7">
    <location>
        <begin position="114"/>
        <end position="135"/>
    </location>
</feature>
<dbReference type="Proteomes" id="UP001530400">
    <property type="component" value="Unassembled WGS sequence"/>
</dbReference>
<accession>A0ABD3QK51</accession>
<reference evidence="8 9" key="1">
    <citation type="submission" date="2024-10" db="EMBL/GenBank/DDBJ databases">
        <title>Updated reference genomes for cyclostephanoid diatoms.</title>
        <authorList>
            <person name="Roberts W.R."/>
            <person name="Alverson A.J."/>
        </authorList>
    </citation>
    <scope>NUCLEOTIDE SEQUENCE [LARGE SCALE GENOMIC DNA]</scope>
    <source>
        <strain evidence="8 9">AJA010-31</strain>
    </source>
</reference>